<comment type="catalytic activity">
    <reaction evidence="4">
        <text>a monoacylglycerol + H2O = glycerol + a fatty acid + H(+)</text>
        <dbReference type="Rhea" id="RHEA:15245"/>
        <dbReference type="ChEBI" id="CHEBI:15377"/>
        <dbReference type="ChEBI" id="CHEBI:15378"/>
        <dbReference type="ChEBI" id="CHEBI:17408"/>
        <dbReference type="ChEBI" id="CHEBI:17754"/>
        <dbReference type="ChEBI" id="CHEBI:28868"/>
    </reaction>
</comment>
<dbReference type="Proteomes" id="UP000292957">
    <property type="component" value="Unassembled WGS sequence"/>
</dbReference>
<evidence type="ECO:0000256" key="3">
    <source>
        <dbReference type="ARBA" id="ARBA00047591"/>
    </source>
</evidence>
<feature type="chain" id="PRO_5020456305" evidence="5">
    <location>
        <begin position="23"/>
        <end position="305"/>
    </location>
</feature>
<evidence type="ECO:0000256" key="2">
    <source>
        <dbReference type="ARBA" id="ARBA00043996"/>
    </source>
</evidence>
<dbReference type="SUPFAM" id="SSF53474">
    <property type="entry name" value="alpha/beta-Hydrolases"/>
    <property type="match status" value="1"/>
</dbReference>
<name>A0A4Q9M7E0_9APHY</name>
<dbReference type="EMBL" id="ML143522">
    <property type="protein sequence ID" value="TBU22905.1"/>
    <property type="molecule type" value="Genomic_DNA"/>
</dbReference>
<evidence type="ECO:0000313" key="7">
    <source>
        <dbReference type="EMBL" id="TBU22905.1"/>
    </source>
</evidence>
<dbReference type="Gene3D" id="3.40.50.1820">
    <property type="entry name" value="alpha/beta hydrolase"/>
    <property type="match status" value="1"/>
</dbReference>
<proteinExistence type="inferred from homology"/>
<dbReference type="InterPro" id="IPR029058">
    <property type="entry name" value="AB_hydrolase_fold"/>
</dbReference>
<evidence type="ECO:0000256" key="4">
    <source>
        <dbReference type="ARBA" id="ARBA00048461"/>
    </source>
</evidence>
<reference evidence="7" key="1">
    <citation type="submission" date="2019-01" db="EMBL/GenBank/DDBJ databases">
        <title>Draft genome sequences of three monokaryotic isolates of the white-rot basidiomycete fungus Dichomitus squalens.</title>
        <authorList>
            <consortium name="DOE Joint Genome Institute"/>
            <person name="Lopez S.C."/>
            <person name="Andreopoulos B."/>
            <person name="Pangilinan J."/>
            <person name="Lipzen A."/>
            <person name="Riley R."/>
            <person name="Ahrendt S."/>
            <person name="Ng V."/>
            <person name="Barry K."/>
            <person name="Daum C."/>
            <person name="Grigoriev I.V."/>
            <person name="Hilden K.S."/>
            <person name="Makela M.R."/>
            <person name="de Vries R.P."/>
        </authorList>
    </citation>
    <scope>NUCLEOTIDE SEQUENCE [LARGE SCALE GENOMIC DNA]</scope>
    <source>
        <strain evidence="7">OM18370.1</strain>
    </source>
</reference>
<keyword evidence="5" id="KW-0732">Signal</keyword>
<dbReference type="PANTHER" id="PTHR45856:SF25">
    <property type="entry name" value="FUNGAL LIPASE-LIKE DOMAIN-CONTAINING PROTEIN"/>
    <property type="match status" value="1"/>
</dbReference>
<dbReference type="PANTHER" id="PTHR45856">
    <property type="entry name" value="ALPHA/BETA-HYDROLASES SUPERFAMILY PROTEIN"/>
    <property type="match status" value="1"/>
</dbReference>
<comment type="catalytic activity">
    <reaction evidence="3">
        <text>a diacylglycerol + H2O = a monoacylglycerol + a fatty acid + H(+)</text>
        <dbReference type="Rhea" id="RHEA:32731"/>
        <dbReference type="ChEBI" id="CHEBI:15377"/>
        <dbReference type="ChEBI" id="CHEBI:15378"/>
        <dbReference type="ChEBI" id="CHEBI:17408"/>
        <dbReference type="ChEBI" id="CHEBI:18035"/>
        <dbReference type="ChEBI" id="CHEBI:28868"/>
    </reaction>
</comment>
<dbReference type="AlphaFoldDB" id="A0A4Q9M7E0"/>
<dbReference type="Pfam" id="PF01764">
    <property type="entry name" value="Lipase_3"/>
    <property type="match status" value="1"/>
</dbReference>
<sequence>MARSSWFTFLAALSAISIGVRAVPAPHTLTIRQDAITPLPSAEIAAFKPYTWYASTAYCHPSSTKAWNCGKNCDANPTFVPVDSGGDGNETQFWYVGYDPTLNVVIVGHEGTDVTEIAPPLIDMDTSLVRLDAKLFPGADPSVRVHEGFAGTQSRSAPGVIAAVEEALSLHPTRNVTVVGHSLGAAIALLDAVSLPLHLPSDVYIRYIGYASPRVGNKAWANWVDSLRMDITRVNNKEDPVPALPPMEFLYHHVGGEHHISDDDVWVSCPGQDNLSDQCSTGAVNIFRFNATQHLGPYDGVTIHC</sequence>
<evidence type="ECO:0000256" key="5">
    <source>
        <dbReference type="SAM" id="SignalP"/>
    </source>
</evidence>
<dbReference type="OrthoDB" id="2730198at2759"/>
<dbReference type="InterPro" id="IPR002921">
    <property type="entry name" value="Fungal_lipase-type"/>
</dbReference>
<accession>A0A4Q9M7E0</accession>
<organism evidence="7">
    <name type="scientific">Dichomitus squalens</name>
    <dbReference type="NCBI Taxonomy" id="114155"/>
    <lineage>
        <taxon>Eukaryota</taxon>
        <taxon>Fungi</taxon>
        <taxon>Dikarya</taxon>
        <taxon>Basidiomycota</taxon>
        <taxon>Agaricomycotina</taxon>
        <taxon>Agaricomycetes</taxon>
        <taxon>Polyporales</taxon>
        <taxon>Polyporaceae</taxon>
        <taxon>Dichomitus</taxon>
    </lineage>
</organism>
<evidence type="ECO:0000256" key="1">
    <source>
        <dbReference type="ARBA" id="ARBA00023157"/>
    </source>
</evidence>
<protein>
    <submittedName>
        <fullName evidence="7">Alpha/beta-hydrolase</fullName>
    </submittedName>
</protein>
<dbReference type="CDD" id="cd00519">
    <property type="entry name" value="Lipase_3"/>
    <property type="match status" value="1"/>
</dbReference>
<dbReference type="InterPro" id="IPR051218">
    <property type="entry name" value="Sec_MonoDiacylglyc_Lipase"/>
</dbReference>
<feature type="domain" description="Fungal lipase-type" evidence="6">
    <location>
        <begin position="122"/>
        <end position="248"/>
    </location>
</feature>
<keyword evidence="7" id="KW-0378">Hydrolase</keyword>
<keyword evidence="1" id="KW-1015">Disulfide bond</keyword>
<feature type="signal peptide" evidence="5">
    <location>
        <begin position="1"/>
        <end position="22"/>
    </location>
</feature>
<dbReference type="GO" id="GO:0006629">
    <property type="term" value="P:lipid metabolic process"/>
    <property type="evidence" value="ECO:0007669"/>
    <property type="project" value="InterPro"/>
</dbReference>
<evidence type="ECO:0000259" key="6">
    <source>
        <dbReference type="Pfam" id="PF01764"/>
    </source>
</evidence>
<dbReference type="GO" id="GO:0016787">
    <property type="term" value="F:hydrolase activity"/>
    <property type="evidence" value="ECO:0007669"/>
    <property type="project" value="UniProtKB-KW"/>
</dbReference>
<gene>
    <name evidence="7" type="ORF">BD311DRAFT_112913</name>
</gene>
<comment type="similarity">
    <text evidence="2">Belongs to the AB hydrolase superfamily. Lipase family. Class 3 subfamily.</text>
</comment>